<feature type="transmembrane region" description="Helical" evidence="1">
    <location>
        <begin position="38"/>
        <end position="59"/>
    </location>
</feature>
<protein>
    <submittedName>
        <fullName evidence="2">Uncharacterized protein</fullName>
    </submittedName>
</protein>
<evidence type="ECO:0000313" key="2">
    <source>
        <dbReference type="EMBL" id="MFB9859567.1"/>
    </source>
</evidence>
<name>A0ABV5Z3F1_9STAP</name>
<proteinExistence type="predicted"/>
<evidence type="ECO:0000256" key="1">
    <source>
        <dbReference type="SAM" id="Phobius"/>
    </source>
</evidence>
<dbReference type="RefSeq" id="WP_380569182.1">
    <property type="nucleotide sequence ID" value="NZ_JBHMAH010000001.1"/>
</dbReference>
<keyword evidence="1" id="KW-1133">Transmembrane helix</keyword>
<feature type="transmembrane region" description="Helical" evidence="1">
    <location>
        <begin position="12"/>
        <end position="32"/>
    </location>
</feature>
<dbReference type="EMBL" id="JBHMAH010000001">
    <property type="protein sequence ID" value="MFB9859567.1"/>
    <property type="molecule type" value="Genomic_DNA"/>
</dbReference>
<reference evidence="2 3" key="1">
    <citation type="submission" date="2024-09" db="EMBL/GenBank/DDBJ databases">
        <authorList>
            <person name="Sun Q."/>
            <person name="Mori K."/>
        </authorList>
    </citation>
    <scope>NUCLEOTIDE SEQUENCE [LARGE SCALE GENOMIC DNA]</scope>
    <source>
        <strain evidence="2 3">JCM 12822</strain>
    </source>
</reference>
<keyword evidence="1" id="KW-0472">Membrane</keyword>
<accession>A0ABV5Z3F1</accession>
<gene>
    <name evidence="2" type="ORF">ACFFLE_00385</name>
</gene>
<evidence type="ECO:0000313" key="3">
    <source>
        <dbReference type="Proteomes" id="UP001589740"/>
    </source>
</evidence>
<comment type="caution">
    <text evidence="2">The sequence shown here is derived from an EMBL/GenBank/DDBJ whole genome shotgun (WGS) entry which is preliminary data.</text>
</comment>
<keyword evidence="3" id="KW-1185">Reference proteome</keyword>
<keyword evidence="1" id="KW-0812">Transmembrane</keyword>
<organism evidence="2 3">
    <name type="scientific">Salinicoccus siamensis</name>
    <dbReference type="NCBI Taxonomy" id="381830"/>
    <lineage>
        <taxon>Bacteria</taxon>
        <taxon>Bacillati</taxon>
        <taxon>Bacillota</taxon>
        <taxon>Bacilli</taxon>
        <taxon>Bacillales</taxon>
        <taxon>Staphylococcaceae</taxon>
        <taxon>Salinicoccus</taxon>
    </lineage>
</organism>
<dbReference type="Proteomes" id="UP001589740">
    <property type="component" value="Unassembled WGS sequence"/>
</dbReference>
<sequence length="77" mass="8637">MKFRGEGMMVLLWMILIIAIVIGTHFIVTYLIENNVKIIGVLFAFIGVAIAILLVQLIISGMTDFVADELGMFYKDK</sequence>